<evidence type="ECO:0000313" key="3">
    <source>
        <dbReference type="Proteomes" id="UP000654918"/>
    </source>
</evidence>
<reference evidence="2" key="1">
    <citation type="journal article" date="2020" name="Phytopathology">
        <title>Genome Sequence Resources of Colletotrichum truncatum, C. plurivorum, C. musicola, and C. sojae: Four Species Pathogenic to Soybean (Glycine max).</title>
        <authorList>
            <person name="Rogerio F."/>
            <person name="Boufleur T.R."/>
            <person name="Ciampi-Guillardi M."/>
            <person name="Sukno S.A."/>
            <person name="Thon M.R."/>
            <person name="Massola Junior N.S."/>
            <person name="Baroncelli R."/>
        </authorList>
    </citation>
    <scope>NUCLEOTIDE SEQUENCE</scope>
    <source>
        <strain evidence="2">LFN00145</strain>
    </source>
</reference>
<evidence type="ECO:0000313" key="2">
    <source>
        <dbReference type="EMBL" id="KAF6821474.1"/>
    </source>
</evidence>
<comment type="caution">
    <text evidence="2">The sequence shown here is derived from an EMBL/GenBank/DDBJ whole genome shotgun (WGS) entry which is preliminary data.</text>
</comment>
<feature type="region of interest" description="Disordered" evidence="1">
    <location>
        <begin position="108"/>
        <end position="128"/>
    </location>
</feature>
<name>A0A8H6JY54_9PEZI</name>
<protein>
    <submittedName>
        <fullName evidence="2">Uncharacterized protein</fullName>
    </submittedName>
</protein>
<dbReference type="Proteomes" id="UP000654918">
    <property type="component" value="Unassembled WGS sequence"/>
</dbReference>
<accession>A0A8H6JY54</accession>
<dbReference type="EMBL" id="WIGO01000258">
    <property type="protein sequence ID" value="KAF6821474.1"/>
    <property type="molecule type" value="Genomic_DNA"/>
</dbReference>
<gene>
    <name evidence="2" type="ORF">CPLU01_12456</name>
</gene>
<evidence type="ECO:0000256" key="1">
    <source>
        <dbReference type="SAM" id="MobiDB-lite"/>
    </source>
</evidence>
<dbReference type="AlphaFoldDB" id="A0A8H6JY54"/>
<keyword evidence="3" id="KW-1185">Reference proteome</keyword>
<organism evidence="2 3">
    <name type="scientific">Colletotrichum plurivorum</name>
    <dbReference type="NCBI Taxonomy" id="2175906"/>
    <lineage>
        <taxon>Eukaryota</taxon>
        <taxon>Fungi</taxon>
        <taxon>Dikarya</taxon>
        <taxon>Ascomycota</taxon>
        <taxon>Pezizomycotina</taxon>
        <taxon>Sordariomycetes</taxon>
        <taxon>Hypocreomycetidae</taxon>
        <taxon>Glomerellales</taxon>
        <taxon>Glomerellaceae</taxon>
        <taxon>Colletotrichum</taxon>
        <taxon>Colletotrichum orchidearum species complex</taxon>
    </lineage>
</organism>
<proteinExistence type="predicted"/>
<sequence>MCVVAPEIPGGNRNSVDGPPLLRTQSQQTAPVFASGANDDVPAPSRSVCRATGRPLAGTPIETLAWLRRPALGSFGLRRQAGQLNVIPQGAVVPTLAEGFCHRKRLTGRQTASIPRKGLRFREPPHET</sequence>